<evidence type="ECO:0000256" key="1">
    <source>
        <dbReference type="ARBA" id="ARBA00000287"/>
    </source>
</evidence>
<dbReference type="OrthoDB" id="448573at2759"/>
<dbReference type="InterPro" id="IPR004533">
    <property type="entry name" value="CDP-diaglyc--ser_O-PTrfase"/>
</dbReference>
<comment type="catalytic activity">
    <reaction evidence="1">
        <text>a CDP-1,2-diacyl-sn-glycerol + L-serine = a 1,2-diacyl-sn-glycero-3-phospho-L-serine + CMP + H(+)</text>
        <dbReference type="Rhea" id="RHEA:16913"/>
        <dbReference type="ChEBI" id="CHEBI:15378"/>
        <dbReference type="ChEBI" id="CHEBI:33384"/>
        <dbReference type="ChEBI" id="CHEBI:57262"/>
        <dbReference type="ChEBI" id="CHEBI:58332"/>
        <dbReference type="ChEBI" id="CHEBI:60377"/>
        <dbReference type="EC" id="2.7.8.8"/>
    </reaction>
</comment>
<comment type="subcellular location">
    <subcellularLocation>
        <location evidence="2">Endoplasmic reticulum membrane</location>
        <topology evidence="2">Multi-pass membrane protein</topology>
    </subcellularLocation>
</comment>
<sequence length="244" mass="27200">MSTSDRGRTVVRRRSSFFSPSPSPPPVGEKDEKLFTTDNRHFSMLRQLEYADYITMMNCFCGFNSIVSTCRYIMSGYGSSNYAFRAMFLTFLGFFFDVFDGRVARWMNKSSLMGKELDSLADLVSFGVAPAAIGFSLGLQTTLDVFLLTFFVLCGLLRLARFNVTAAILSKGHDKVSHFEGLPIPSSLGTVAVMSLALRWNRVHNNLPGGLRFAGSLYEFHPCALIFFLHGCSMISKSLKIPKL</sequence>
<dbReference type="InterPro" id="IPR048254">
    <property type="entry name" value="CDP_ALCOHOL_P_TRANSF_CS"/>
</dbReference>
<evidence type="ECO:0000256" key="4">
    <source>
        <dbReference type="ARBA" id="ARBA00010441"/>
    </source>
</evidence>
<evidence type="ECO:0000256" key="19">
    <source>
        <dbReference type="SAM" id="MobiDB-lite"/>
    </source>
</evidence>
<feature type="region of interest" description="Disordered" evidence="19">
    <location>
        <begin position="1"/>
        <end position="32"/>
    </location>
</feature>
<evidence type="ECO:0000256" key="8">
    <source>
        <dbReference type="ARBA" id="ARBA00022679"/>
    </source>
</evidence>
<comment type="pathway">
    <text evidence="17">Phospholipid metabolism; phosphatidylethanolamine biosynthesis; phosphatidylethanolamine from CDP-diacylglycerol: step 1/2.</text>
</comment>
<evidence type="ECO:0000256" key="9">
    <source>
        <dbReference type="ARBA" id="ARBA00022692"/>
    </source>
</evidence>
<evidence type="ECO:0000256" key="15">
    <source>
        <dbReference type="ARBA" id="ARBA00023264"/>
    </source>
</evidence>
<evidence type="ECO:0000256" key="3">
    <source>
        <dbReference type="ARBA" id="ARBA00005189"/>
    </source>
</evidence>
<keyword evidence="22" id="KW-1185">Reference proteome</keyword>
<keyword evidence="11 20" id="KW-1133">Transmembrane helix</keyword>
<evidence type="ECO:0000256" key="12">
    <source>
        <dbReference type="ARBA" id="ARBA00023098"/>
    </source>
</evidence>
<dbReference type="AlphaFoldDB" id="A0A2T0FLQ9"/>
<evidence type="ECO:0000313" key="22">
    <source>
        <dbReference type="Proteomes" id="UP000238350"/>
    </source>
</evidence>
<name>A0A2T0FLQ9_9ASCO</name>
<keyword evidence="10" id="KW-0256">Endoplasmic reticulum</keyword>
<dbReference type="Pfam" id="PF01066">
    <property type="entry name" value="CDP-OH_P_transf"/>
    <property type="match status" value="1"/>
</dbReference>
<evidence type="ECO:0000256" key="2">
    <source>
        <dbReference type="ARBA" id="ARBA00004477"/>
    </source>
</evidence>
<comment type="pathway">
    <text evidence="3">Lipid metabolism.</text>
</comment>
<dbReference type="PANTHER" id="PTHR14269">
    <property type="entry name" value="CDP-DIACYLGLYCEROL--GLYCEROL-3-PHOSPHATE 3-PHOSPHATIDYLTRANSFERASE-RELATED"/>
    <property type="match status" value="1"/>
</dbReference>
<evidence type="ECO:0000256" key="18">
    <source>
        <dbReference type="RuleBase" id="RU003750"/>
    </source>
</evidence>
<dbReference type="FunFam" id="1.20.120.1760:FF:000022">
    <property type="entry name" value="CDP-diacylglycerol--serine O-phosphatidyltransferase"/>
    <property type="match status" value="1"/>
</dbReference>
<dbReference type="GO" id="GO:0005789">
    <property type="term" value="C:endoplasmic reticulum membrane"/>
    <property type="evidence" value="ECO:0007669"/>
    <property type="project" value="UniProtKB-SubCell"/>
</dbReference>
<evidence type="ECO:0000256" key="20">
    <source>
        <dbReference type="SAM" id="Phobius"/>
    </source>
</evidence>
<dbReference type="NCBIfam" id="TIGR00473">
    <property type="entry name" value="pssA"/>
    <property type="match status" value="1"/>
</dbReference>
<accession>A0A2T0FLQ9</accession>
<evidence type="ECO:0000256" key="11">
    <source>
        <dbReference type="ARBA" id="ARBA00022989"/>
    </source>
</evidence>
<dbReference type="Proteomes" id="UP000238350">
    <property type="component" value="Unassembled WGS sequence"/>
</dbReference>
<feature type="transmembrane region" description="Helical" evidence="20">
    <location>
        <begin position="80"/>
        <end position="99"/>
    </location>
</feature>
<keyword evidence="13 20" id="KW-0472">Membrane</keyword>
<evidence type="ECO:0000256" key="16">
    <source>
        <dbReference type="ARBA" id="ARBA00032361"/>
    </source>
</evidence>
<keyword evidence="14" id="KW-0594">Phospholipid biosynthesis</keyword>
<gene>
    <name evidence="21" type="ORF">B9G98_03553</name>
</gene>
<keyword evidence="15" id="KW-1208">Phospholipid metabolism</keyword>
<comment type="similarity">
    <text evidence="4 18">Belongs to the CDP-alcohol phosphatidyltransferase class-I family.</text>
</comment>
<dbReference type="PANTHER" id="PTHR14269:SF61">
    <property type="entry name" value="CDP-DIACYLGLYCEROL--SERINE O-PHOSPHATIDYLTRANSFERASE"/>
    <property type="match status" value="1"/>
</dbReference>
<evidence type="ECO:0000256" key="14">
    <source>
        <dbReference type="ARBA" id="ARBA00023209"/>
    </source>
</evidence>
<dbReference type="InterPro" id="IPR050324">
    <property type="entry name" value="CDP-alcohol_PTase-I"/>
</dbReference>
<dbReference type="GO" id="GO:0003882">
    <property type="term" value="F:CDP-diacylglycerol-serine O-phosphatidyltransferase activity"/>
    <property type="evidence" value="ECO:0007669"/>
    <property type="project" value="UniProtKB-EC"/>
</dbReference>
<evidence type="ECO:0000256" key="6">
    <source>
        <dbReference type="ARBA" id="ARBA00017171"/>
    </source>
</evidence>
<evidence type="ECO:0000256" key="13">
    <source>
        <dbReference type="ARBA" id="ARBA00023136"/>
    </source>
</evidence>
<dbReference type="EMBL" id="NDIQ01000022">
    <property type="protein sequence ID" value="PRT55933.1"/>
    <property type="molecule type" value="Genomic_DNA"/>
</dbReference>
<dbReference type="EC" id="2.7.8.8" evidence="5"/>
<keyword evidence="8 18" id="KW-0808">Transferase</keyword>
<dbReference type="GeneID" id="36517301"/>
<proteinExistence type="inferred from homology"/>
<evidence type="ECO:0000256" key="7">
    <source>
        <dbReference type="ARBA" id="ARBA00022516"/>
    </source>
</evidence>
<dbReference type="GO" id="GO:0006659">
    <property type="term" value="P:phosphatidylserine biosynthetic process"/>
    <property type="evidence" value="ECO:0007669"/>
    <property type="project" value="UniProtKB-ARBA"/>
</dbReference>
<dbReference type="Gene3D" id="1.20.120.1760">
    <property type="match status" value="1"/>
</dbReference>
<evidence type="ECO:0000256" key="17">
    <source>
        <dbReference type="ARBA" id="ARBA00060701"/>
    </source>
</evidence>
<evidence type="ECO:0000313" key="21">
    <source>
        <dbReference type="EMBL" id="PRT55933.1"/>
    </source>
</evidence>
<dbReference type="STRING" id="45607.A0A2T0FLQ9"/>
<protein>
    <recommendedName>
        <fullName evidence="6">CDP-diacylglycerol--serine O-phosphatidyltransferase</fullName>
        <ecNumber evidence="5">2.7.8.8</ecNumber>
    </recommendedName>
    <alternativeName>
        <fullName evidence="16">Phosphatidylserine synthase</fullName>
    </alternativeName>
</protein>
<evidence type="ECO:0000256" key="10">
    <source>
        <dbReference type="ARBA" id="ARBA00022824"/>
    </source>
</evidence>
<dbReference type="InterPro" id="IPR000462">
    <property type="entry name" value="CDP-OH_P_trans"/>
</dbReference>
<dbReference type="InterPro" id="IPR043130">
    <property type="entry name" value="CDP-OH_PTrfase_TM_dom"/>
</dbReference>
<comment type="caution">
    <text evidence="21">The sequence shown here is derived from an EMBL/GenBank/DDBJ whole genome shotgun (WGS) entry which is preliminary data.</text>
</comment>
<dbReference type="PROSITE" id="PS00379">
    <property type="entry name" value="CDP_ALCOHOL_P_TRANSF"/>
    <property type="match status" value="1"/>
</dbReference>
<dbReference type="RefSeq" id="XP_024665878.1">
    <property type="nucleotide sequence ID" value="XM_024810110.1"/>
</dbReference>
<evidence type="ECO:0000256" key="5">
    <source>
        <dbReference type="ARBA" id="ARBA00013174"/>
    </source>
</evidence>
<keyword evidence="9 20" id="KW-0812">Transmembrane</keyword>
<keyword evidence="7" id="KW-0444">Lipid biosynthesis</keyword>
<keyword evidence="12" id="KW-0443">Lipid metabolism</keyword>
<reference evidence="21 22" key="1">
    <citation type="submission" date="2017-04" db="EMBL/GenBank/DDBJ databases">
        <title>Genome sequencing of [Candida] sorbophila.</title>
        <authorList>
            <person name="Ahn J.O."/>
        </authorList>
    </citation>
    <scope>NUCLEOTIDE SEQUENCE [LARGE SCALE GENOMIC DNA]</scope>
    <source>
        <strain evidence="21 22">DS02</strain>
    </source>
</reference>
<organism evidence="21 22">
    <name type="scientific">Wickerhamiella sorbophila</name>
    <dbReference type="NCBI Taxonomy" id="45607"/>
    <lineage>
        <taxon>Eukaryota</taxon>
        <taxon>Fungi</taxon>
        <taxon>Dikarya</taxon>
        <taxon>Ascomycota</taxon>
        <taxon>Saccharomycotina</taxon>
        <taxon>Dipodascomycetes</taxon>
        <taxon>Dipodascales</taxon>
        <taxon>Trichomonascaceae</taxon>
        <taxon>Wickerhamiella</taxon>
    </lineage>
</organism>